<feature type="transmembrane region" description="Helical" evidence="1">
    <location>
        <begin position="20"/>
        <end position="39"/>
    </location>
</feature>
<proteinExistence type="predicted"/>
<dbReference type="Proteomes" id="UP000181790">
    <property type="component" value="Unassembled WGS sequence"/>
</dbReference>
<comment type="caution">
    <text evidence="2">The sequence shown here is derived from an EMBL/GenBank/DDBJ whole genome shotgun (WGS) entry which is preliminary data.</text>
</comment>
<keyword evidence="1" id="KW-0472">Membrane</keyword>
<evidence type="ECO:0000313" key="2">
    <source>
        <dbReference type="EMBL" id="OIN60803.1"/>
    </source>
</evidence>
<keyword evidence="3" id="KW-1185">Reference proteome</keyword>
<evidence type="ECO:0000313" key="3">
    <source>
        <dbReference type="Proteomes" id="UP000181790"/>
    </source>
</evidence>
<name>A0A1S2VPV1_9BACT</name>
<accession>A0A1S2VPV1</accession>
<evidence type="ECO:0000256" key="1">
    <source>
        <dbReference type="SAM" id="Phobius"/>
    </source>
</evidence>
<sequence length="70" mass="7935">METKEERIARRRKERDAKYMATPGYKVFSVMFTIAYPFIALFTAVFSAIVAVFSTISRGLAWVISGGRSH</sequence>
<dbReference type="AlphaFoldDB" id="A0A1S2VPV1"/>
<dbReference type="OrthoDB" id="964620at2"/>
<dbReference type="EMBL" id="MORL01000001">
    <property type="protein sequence ID" value="OIN60803.1"/>
    <property type="molecule type" value="Genomic_DNA"/>
</dbReference>
<keyword evidence="1" id="KW-0812">Transmembrane</keyword>
<reference evidence="2 3" key="1">
    <citation type="submission" date="2016-10" db="EMBL/GenBank/DDBJ databases">
        <title>Arsenicibacter rosenii gen. nov., sp. nov., an efficient arsenic-methylating bacterium isolated from an arsenic-contaminated paddy soil.</title>
        <authorList>
            <person name="Huang K."/>
        </authorList>
    </citation>
    <scope>NUCLEOTIDE SEQUENCE [LARGE SCALE GENOMIC DNA]</scope>
    <source>
        <strain evidence="2 3">SM-1</strain>
    </source>
</reference>
<organism evidence="2 3">
    <name type="scientific">Arsenicibacter rosenii</name>
    <dbReference type="NCBI Taxonomy" id="1750698"/>
    <lineage>
        <taxon>Bacteria</taxon>
        <taxon>Pseudomonadati</taxon>
        <taxon>Bacteroidota</taxon>
        <taxon>Cytophagia</taxon>
        <taxon>Cytophagales</taxon>
        <taxon>Spirosomataceae</taxon>
        <taxon>Arsenicibacter</taxon>
    </lineage>
</organism>
<gene>
    <name evidence="2" type="ORF">BLX24_01520</name>
</gene>
<dbReference type="RefSeq" id="WP_071501307.1">
    <property type="nucleotide sequence ID" value="NZ_MORL01000001.1"/>
</dbReference>
<keyword evidence="1" id="KW-1133">Transmembrane helix</keyword>
<protein>
    <submittedName>
        <fullName evidence="2">Uncharacterized protein</fullName>
    </submittedName>
</protein>